<dbReference type="Proteomes" id="UP000597338">
    <property type="component" value="Unassembled WGS sequence"/>
</dbReference>
<protein>
    <recommendedName>
        <fullName evidence="3">DUF2892 domain-containing protein</fullName>
    </recommendedName>
</protein>
<accession>A0ABQ1MFE0</accession>
<proteinExistence type="predicted"/>
<keyword evidence="2" id="KW-1185">Reference proteome</keyword>
<comment type="caution">
    <text evidence="1">The sequence shown here is derived from an EMBL/GenBank/DDBJ whole genome shotgun (WGS) entry which is preliminary data.</text>
</comment>
<evidence type="ECO:0008006" key="3">
    <source>
        <dbReference type="Google" id="ProtNLM"/>
    </source>
</evidence>
<dbReference type="RefSeq" id="WP_188752747.1">
    <property type="nucleotide sequence ID" value="NZ_BMIK01000014.1"/>
</dbReference>
<evidence type="ECO:0000313" key="2">
    <source>
        <dbReference type="Proteomes" id="UP000597338"/>
    </source>
</evidence>
<organism evidence="1 2">
    <name type="scientific">Parapedobacter defluvii</name>
    <dbReference type="NCBI Taxonomy" id="2045106"/>
    <lineage>
        <taxon>Bacteria</taxon>
        <taxon>Pseudomonadati</taxon>
        <taxon>Bacteroidota</taxon>
        <taxon>Sphingobacteriia</taxon>
        <taxon>Sphingobacteriales</taxon>
        <taxon>Sphingobacteriaceae</taxon>
        <taxon>Parapedobacter</taxon>
    </lineage>
</organism>
<dbReference type="EMBL" id="BMIK01000014">
    <property type="protein sequence ID" value="GGC39791.1"/>
    <property type="molecule type" value="Genomic_DNA"/>
</dbReference>
<name>A0ABQ1MFE0_9SPHI</name>
<sequence length="77" mass="8616">MMNYLRNWNVMRILRLALGIFIVVQGIQAGEWLLVVLGGMFSLMPLLNIGCCGVSGCSTPIPRSDKKITDTIYEEVR</sequence>
<evidence type="ECO:0000313" key="1">
    <source>
        <dbReference type="EMBL" id="GGC39791.1"/>
    </source>
</evidence>
<reference evidence="2" key="1">
    <citation type="journal article" date="2019" name="Int. J. Syst. Evol. Microbiol.">
        <title>The Global Catalogue of Microorganisms (GCM) 10K type strain sequencing project: providing services to taxonomists for standard genome sequencing and annotation.</title>
        <authorList>
            <consortium name="The Broad Institute Genomics Platform"/>
            <consortium name="The Broad Institute Genome Sequencing Center for Infectious Disease"/>
            <person name="Wu L."/>
            <person name="Ma J."/>
        </authorList>
    </citation>
    <scope>NUCLEOTIDE SEQUENCE [LARGE SCALE GENOMIC DNA]</scope>
    <source>
        <strain evidence="2">CGMCC 1.15342</strain>
    </source>
</reference>
<gene>
    <name evidence="1" type="ORF">GCM10011386_34830</name>
</gene>